<dbReference type="PATRIC" id="fig|1703.6.peg.448"/>
<evidence type="ECO:0000256" key="7">
    <source>
        <dbReference type="ARBA" id="ARBA00023235"/>
    </source>
</evidence>
<sequence length="143" mass="16241">MSAFAYLLLMGACVLITLPLELFFRARVYRRWRTVLWALVPVIVVFCLWDVVAIARDHWVYNPRFVTGIHLGNLPLEELVFFIVIPLCALLSYEAVGTVLTAVRKRVRPESPPRPESSSRPAGQPRPQEHADRRSESGGGDER</sequence>
<dbReference type="Pfam" id="PF18916">
    <property type="entry name" value="Lycopene_cyc"/>
    <property type="match status" value="1"/>
</dbReference>
<evidence type="ECO:0000313" key="11">
    <source>
        <dbReference type="EMBL" id="KHS53809.1"/>
    </source>
</evidence>
<evidence type="ECO:0000256" key="5">
    <source>
        <dbReference type="ARBA" id="ARBA00022989"/>
    </source>
</evidence>
<evidence type="ECO:0000256" key="3">
    <source>
        <dbReference type="ARBA" id="ARBA00022692"/>
    </source>
</evidence>
<dbReference type="NCBIfam" id="TIGR03462">
    <property type="entry name" value="CarR_dom_SF"/>
    <property type="match status" value="1"/>
</dbReference>
<dbReference type="OrthoDB" id="5195186at2"/>
<keyword evidence="7" id="KW-0413">Isomerase</keyword>
<dbReference type="GO" id="GO:0045436">
    <property type="term" value="F:lycopene beta cyclase activity"/>
    <property type="evidence" value="ECO:0007669"/>
    <property type="project" value="UniProtKB-ARBA"/>
</dbReference>
<dbReference type="AlphaFoldDB" id="A0A0B9AE29"/>
<evidence type="ECO:0000313" key="12">
    <source>
        <dbReference type="Proteomes" id="UP000031488"/>
    </source>
</evidence>
<dbReference type="GO" id="GO:0016117">
    <property type="term" value="P:carotenoid biosynthetic process"/>
    <property type="evidence" value="ECO:0007669"/>
    <property type="project" value="UniProtKB-KW"/>
</dbReference>
<dbReference type="RefSeq" id="WP_152609575.1">
    <property type="nucleotide sequence ID" value="NZ_JBCLTJ010000003.1"/>
</dbReference>
<comment type="caution">
    <text evidence="11">The sequence shown here is derived from an EMBL/GenBank/DDBJ whole genome shotgun (WGS) entry which is preliminary data.</text>
</comment>
<keyword evidence="3 9" id="KW-0812">Transmembrane</keyword>
<keyword evidence="6 9" id="KW-0472">Membrane</keyword>
<keyword evidence="4" id="KW-0125">Carotenoid biosynthesis</keyword>
<proteinExistence type="predicted"/>
<evidence type="ECO:0000256" key="9">
    <source>
        <dbReference type="SAM" id="Phobius"/>
    </source>
</evidence>
<feature type="transmembrane region" description="Helical" evidence="9">
    <location>
        <begin position="36"/>
        <end position="55"/>
    </location>
</feature>
<evidence type="ECO:0000256" key="1">
    <source>
        <dbReference type="ARBA" id="ARBA00004141"/>
    </source>
</evidence>
<evidence type="ECO:0000259" key="10">
    <source>
        <dbReference type="Pfam" id="PF18916"/>
    </source>
</evidence>
<comment type="pathway">
    <text evidence="2">Carotenoid biosynthesis.</text>
</comment>
<dbReference type="GO" id="GO:0016872">
    <property type="term" value="F:intramolecular lyase activity"/>
    <property type="evidence" value="ECO:0007669"/>
    <property type="project" value="InterPro"/>
</dbReference>
<keyword evidence="12" id="KW-1185">Reference proteome</keyword>
<dbReference type="Proteomes" id="UP000031488">
    <property type="component" value="Unassembled WGS sequence"/>
</dbReference>
<comment type="subcellular location">
    <subcellularLocation>
        <location evidence="1">Membrane</location>
        <topology evidence="1">Multi-pass membrane protein</topology>
    </subcellularLocation>
</comment>
<feature type="compositionally biased region" description="Basic and acidic residues" evidence="8">
    <location>
        <begin position="127"/>
        <end position="143"/>
    </location>
</feature>
<feature type="transmembrane region" description="Helical" evidence="9">
    <location>
        <begin position="6"/>
        <end position="24"/>
    </location>
</feature>
<evidence type="ECO:0000256" key="4">
    <source>
        <dbReference type="ARBA" id="ARBA00022746"/>
    </source>
</evidence>
<reference evidence="11 12" key="1">
    <citation type="submission" date="2014-11" db="EMBL/GenBank/DDBJ databases">
        <title>Draft Genome Sequence of Brevibacterium linens AE038-8.</title>
        <authorList>
            <person name="Maizel D."/>
            <person name="Utturkar S.M."/>
            <person name="Brown S.D."/>
            <person name="Ferrero M."/>
            <person name="Rosen B.P."/>
        </authorList>
    </citation>
    <scope>NUCLEOTIDE SEQUENCE [LARGE SCALE GENOMIC DNA]</scope>
    <source>
        <strain evidence="11 12">AE038-8</strain>
    </source>
</reference>
<dbReference type="InterPro" id="IPR017825">
    <property type="entry name" value="Lycopene_cyclase_dom"/>
</dbReference>
<feature type="transmembrane region" description="Helical" evidence="9">
    <location>
        <begin position="79"/>
        <end position="103"/>
    </location>
</feature>
<keyword evidence="5 9" id="KW-1133">Transmembrane helix</keyword>
<evidence type="ECO:0000256" key="2">
    <source>
        <dbReference type="ARBA" id="ARBA00004829"/>
    </source>
</evidence>
<name>A0A0B9AE29_BRELN</name>
<dbReference type="GO" id="GO:0016020">
    <property type="term" value="C:membrane"/>
    <property type="evidence" value="ECO:0007669"/>
    <property type="project" value="UniProtKB-SubCell"/>
</dbReference>
<evidence type="ECO:0000256" key="8">
    <source>
        <dbReference type="SAM" id="MobiDB-lite"/>
    </source>
</evidence>
<feature type="domain" description="Lycopene cyclase" evidence="10">
    <location>
        <begin position="8"/>
        <end position="94"/>
    </location>
</feature>
<organism evidence="11 12">
    <name type="scientific">Brevibacterium linens</name>
    <dbReference type="NCBI Taxonomy" id="1703"/>
    <lineage>
        <taxon>Bacteria</taxon>
        <taxon>Bacillati</taxon>
        <taxon>Actinomycetota</taxon>
        <taxon>Actinomycetes</taxon>
        <taxon>Micrococcales</taxon>
        <taxon>Brevibacteriaceae</taxon>
        <taxon>Brevibacterium</taxon>
    </lineage>
</organism>
<feature type="region of interest" description="Disordered" evidence="8">
    <location>
        <begin position="106"/>
        <end position="143"/>
    </location>
</feature>
<evidence type="ECO:0000256" key="6">
    <source>
        <dbReference type="ARBA" id="ARBA00023136"/>
    </source>
</evidence>
<protein>
    <submittedName>
        <fullName evidence="11">Lycopene cyclase domain protein</fullName>
    </submittedName>
</protein>
<dbReference type="EMBL" id="JTJZ01000013">
    <property type="protein sequence ID" value="KHS53809.1"/>
    <property type="molecule type" value="Genomic_DNA"/>
</dbReference>
<accession>A0A0B9AE29</accession>
<gene>
    <name evidence="11" type="ORF">AE0388_0564</name>
</gene>